<evidence type="ECO:0000313" key="3">
    <source>
        <dbReference type="EMBL" id="KAG8187177.1"/>
    </source>
</evidence>
<feature type="coiled-coil region" evidence="1">
    <location>
        <begin position="193"/>
        <end position="227"/>
    </location>
</feature>
<evidence type="ECO:0000256" key="2">
    <source>
        <dbReference type="SAM" id="MobiDB-lite"/>
    </source>
</evidence>
<feature type="region of interest" description="Disordered" evidence="2">
    <location>
        <begin position="1"/>
        <end position="57"/>
    </location>
</feature>
<organism evidence="3 4">
    <name type="scientific">Oedothorax gibbosus</name>
    <dbReference type="NCBI Taxonomy" id="931172"/>
    <lineage>
        <taxon>Eukaryota</taxon>
        <taxon>Metazoa</taxon>
        <taxon>Ecdysozoa</taxon>
        <taxon>Arthropoda</taxon>
        <taxon>Chelicerata</taxon>
        <taxon>Arachnida</taxon>
        <taxon>Araneae</taxon>
        <taxon>Araneomorphae</taxon>
        <taxon>Entelegynae</taxon>
        <taxon>Araneoidea</taxon>
        <taxon>Linyphiidae</taxon>
        <taxon>Erigoninae</taxon>
        <taxon>Oedothorax</taxon>
    </lineage>
</organism>
<comment type="caution">
    <text evidence="3">The sequence shown here is derived from an EMBL/GenBank/DDBJ whole genome shotgun (WGS) entry which is preliminary data.</text>
</comment>
<keyword evidence="4" id="KW-1185">Reference proteome</keyword>
<proteinExistence type="predicted"/>
<feature type="compositionally biased region" description="Polar residues" evidence="2">
    <location>
        <begin position="1"/>
        <end position="15"/>
    </location>
</feature>
<accession>A0AAV6URY8</accession>
<protein>
    <submittedName>
        <fullName evidence="3">Uncharacterized protein</fullName>
    </submittedName>
</protein>
<gene>
    <name evidence="3" type="ORF">JTE90_020049</name>
</gene>
<feature type="compositionally biased region" description="Basic and acidic residues" evidence="2">
    <location>
        <begin position="27"/>
        <end position="36"/>
    </location>
</feature>
<dbReference type="Proteomes" id="UP000827092">
    <property type="component" value="Unassembled WGS sequence"/>
</dbReference>
<sequence>MEGKISNLNAESESTCAAGIHPLTINDNHKDKHKSGTSESKSTSVSEHEANTSENENIFQKGVRKLLRVRQLGKSQSETFDLYMSQLNGLYSDHIDSLVSEKSNLNIELQNVQKKHKENTNLTVARVDTLLTVLRSWAESDKFSDKNVKKAIQEKIKYYINFKKILIQLSERSLNSTHCPIYKGDSITRRVETNLLRREMKEKDDEIEELKKELQFMVKNQHSEQKNECKILSVFKCADDNCFLKLLIQTQIGLELLNEEVNIELKEIHQTISNNKKFEDDCLSEDSQNASFTKELSSKPSIAKDEANFLNQQLEVLQNKLKAFRNDFISHTSVIRKVFNNFQANEAEDMCNAKLSVGAHELEKLNSVHPELIQAILKKSNAEVKLLQEELSAALEALTTLQMDCNGKEAIINALEEGKKRAAEQHSQLKESMKGLENQQMELQKEVDETNNVLERCDRLFKQTVQQEKLTAKKLKDAEKKVKTLQSQLAGTQHELTIISRENSRLKNFQKTMK</sequence>
<evidence type="ECO:0000256" key="1">
    <source>
        <dbReference type="SAM" id="Coils"/>
    </source>
</evidence>
<feature type="coiled-coil region" evidence="1">
    <location>
        <begin position="377"/>
        <end position="495"/>
    </location>
</feature>
<dbReference type="AlphaFoldDB" id="A0AAV6URY8"/>
<keyword evidence="1" id="KW-0175">Coiled coil</keyword>
<evidence type="ECO:0000313" key="4">
    <source>
        <dbReference type="Proteomes" id="UP000827092"/>
    </source>
</evidence>
<name>A0AAV6URY8_9ARAC</name>
<reference evidence="3 4" key="1">
    <citation type="journal article" date="2022" name="Nat. Ecol. Evol.">
        <title>A masculinizing supergene underlies an exaggerated male reproductive morph in a spider.</title>
        <authorList>
            <person name="Hendrickx F."/>
            <person name="De Corte Z."/>
            <person name="Sonet G."/>
            <person name="Van Belleghem S.M."/>
            <person name="Kostlbacher S."/>
            <person name="Vangestel C."/>
        </authorList>
    </citation>
    <scope>NUCLEOTIDE SEQUENCE [LARGE SCALE GENOMIC DNA]</scope>
    <source>
        <strain evidence="3">W744_W776</strain>
    </source>
</reference>
<dbReference type="EMBL" id="JAFNEN010000277">
    <property type="protein sequence ID" value="KAG8187177.1"/>
    <property type="molecule type" value="Genomic_DNA"/>
</dbReference>